<reference evidence="3" key="1">
    <citation type="submission" date="2016-10" db="EMBL/GenBank/DDBJ databases">
        <authorList>
            <person name="Varghese N."/>
            <person name="Submissions S."/>
        </authorList>
    </citation>
    <scope>NUCLEOTIDE SEQUENCE [LARGE SCALE GENOMIC DNA]</scope>
    <source>
        <strain evidence="3">S1b</strain>
    </source>
</reference>
<accession>A0A1H9TMG0</accession>
<dbReference type="Proteomes" id="UP000182471">
    <property type="component" value="Unassembled WGS sequence"/>
</dbReference>
<dbReference type="EMBL" id="FOGW01000018">
    <property type="protein sequence ID" value="SER98194.1"/>
    <property type="molecule type" value="Genomic_DNA"/>
</dbReference>
<dbReference type="AlphaFoldDB" id="A0A1H9TMG0"/>
<organism evidence="2 3">
    <name type="scientific">Lachnobacterium bovis</name>
    <dbReference type="NCBI Taxonomy" id="140626"/>
    <lineage>
        <taxon>Bacteria</taxon>
        <taxon>Bacillati</taxon>
        <taxon>Bacillota</taxon>
        <taxon>Clostridia</taxon>
        <taxon>Lachnospirales</taxon>
        <taxon>Lachnospiraceae</taxon>
        <taxon>Lachnobacterium</taxon>
    </lineage>
</organism>
<evidence type="ECO:0000313" key="2">
    <source>
        <dbReference type="EMBL" id="SER98194.1"/>
    </source>
</evidence>
<gene>
    <name evidence="2" type="ORF">SAMN02910429_01687</name>
</gene>
<evidence type="ECO:0008006" key="4">
    <source>
        <dbReference type="Google" id="ProtNLM"/>
    </source>
</evidence>
<sequence length="255" mass="28685">MAIVTGFNSQSIGMLFSSNQTNNFMSNIYKLSSDYSTVKSGNYRQLINSYIKEIGGNKNTRKLNLEDTDTLARIKESLNPSKESKTSTSTSKESNKTIAEVEKKANDLINSAKELNIDKKLYDDTDKTFDKVKDFVNKYNDLVKEKSDIKSSTVEKSFENMITTTKSNEKLLSKVGITVNEDKTLKIDEDVLKKADKDTLKLLFADNASYGYSTRLNASMIEMNAKNEANKSNTYNINGAYNNNYNTGSLFNFVI</sequence>
<protein>
    <recommendedName>
        <fullName evidence="4">Flagellar hook-associated protein 2 C-terminus</fullName>
    </recommendedName>
</protein>
<evidence type="ECO:0000256" key="1">
    <source>
        <dbReference type="SAM" id="MobiDB-lite"/>
    </source>
</evidence>
<keyword evidence="3" id="KW-1185">Reference proteome</keyword>
<name>A0A1H9TMG0_9FIRM</name>
<dbReference type="RefSeq" id="WP_074730746.1">
    <property type="nucleotide sequence ID" value="NZ_FOGW01000018.1"/>
</dbReference>
<proteinExistence type="predicted"/>
<feature type="region of interest" description="Disordered" evidence="1">
    <location>
        <begin position="74"/>
        <end position="97"/>
    </location>
</feature>
<evidence type="ECO:0000313" key="3">
    <source>
        <dbReference type="Proteomes" id="UP000182471"/>
    </source>
</evidence>